<name>A0ACC2V5E3_9TREE</name>
<protein>
    <submittedName>
        <fullName evidence="1">Uncharacterized protein</fullName>
    </submittedName>
</protein>
<evidence type="ECO:0000313" key="2">
    <source>
        <dbReference type="Proteomes" id="UP001241377"/>
    </source>
</evidence>
<reference evidence="1" key="1">
    <citation type="submission" date="2023-04" db="EMBL/GenBank/DDBJ databases">
        <title>Draft Genome sequencing of Naganishia species isolated from polar environments using Oxford Nanopore Technology.</title>
        <authorList>
            <person name="Leo P."/>
            <person name="Venkateswaran K."/>
        </authorList>
    </citation>
    <scope>NUCLEOTIDE SEQUENCE</scope>
    <source>
        <strain evidence="1">MNA-CCFEE 5261</strain>
    </source>
</reference>
<accession>A0ACC2V5E3</accession>
<proteinExistence type="predicted"/>
<comment type="caution">
    <text evidence="1">The sequence shown here is derived from an EMBL/GenBank/DDBJ whole genome shotgun (WGS) entry which is preliminary data.</text>
</comment>
<sequence>MVRDIRKTYDLIKFIGCETHHDMLVALRMLAPYLDTCAEQEQERRSYSSGTDKAIDGMLTDGSYPIRHLPAGPHVAEKTMCDVLDMYIAAKLARRRKTKNPERERMEVGDKLRVLENEFSENTAILRIFEIARLRHSLPDRHDDLRMVTRGSQLSSVSTDDSQFSDMKTSSFRSGKLPSNGKLRLGSFGWRRGTVPIENGNSMHQQGATLEPRSIYNESVFPTSKEDTLLREPSRDPKAHSTSALQDASTTHVDLSNTPVTRSESSNQRSFCYLAQTPLTATELESPGKVPQNKVNVAQPDMTAQVLRELPRPGTDRRRRIADLPPGPRETSRIWRDGPLGSDSEEDIADQLFWKGGEAEKNNTLHDVPVINYSRPRYPNRGGGDLSLPYVSSKTRVGDVSTRRAGAHMNPALSPLPPSPGTYDEGTPRFSDSQADWELFVFSDQSTLVDDLEGTEEQSPVPFPNQPGHDQRNKLHGIPRQSMDSGPLHKAARRESTVWIGN</sequence>
<organism evidence="1 2">
    <name type="scientific">Naganishia cerealis</name>
    <dbReference type="NCBI Taxonomy" id="610337"/>
    <lineage>
        <taxon>Eukaryota</taxon>
        <taxon>Fungi</taxon>
        <taxon>Dikarya</taxon>
        <taxon>Basidiomycota</taxon>
        <taxon>Agaricomycotina</taxon>
        <taxon>Tremellomycetes</taxon>
        <taxon>Filobasidiales</taxon>
        <taxon>Filobasidiaceae</taxon>
        <taxon>Naganishia</taxon>
    </lineage>
</organism>
<gene>
    <name evidence="1" type="ORF">QFC19_008174</name>
</gene>
<dbReference type="EMBL" id="JASBWR010000118">
    <property type="protein sequence ID" value="KAJ9093797.1"/>
    <property type="molecule type" value="Genomic_DNA"/>
</dbReference>
<dbReference type="Proteomes" id="UP001241377">
    <property type="component" value="Unassembled WGS sequence"/>
</dbReference>
<keyword evidence="2" id="KW-1185">Reference proteome</keyword>
<evidence type="ECO:0000313" key="1">
    <source>
        <dbReference type="EMBL" id="KAJ9093797.1"/>
    </source>
</evidence>